<reference evidence="1 2" key="1">
    <citation type="submission" date="2015-02" db="EMBL/GenBank/DDBJ databases">
        <title>Draft Genome Sequences of Two Closely-Related Aflatoxigenic Aspergillus Species Obtained from the Cote d'Ivoire.</title>
        <authorList>
            <person name="Moore G.G."/>
            <person name="Beltz S.B."/>
            <person name="Mack B.M."/>
        </authorList>
    </citation>
    <scope>NUCLEOTIDE SEQUENCE [LARGE SCALE GENOMIC DNA]</scope>
    <source>
        <strain evidence="1 2">SRRC1468</strain>
    </source>
</reference>
<sequence length="299" mass="33980">MHIWLIIFLDNRSPQKRVVNPLPYRHIILPFNLRDDKKSLNSQAWNQLFSLFPDTISVSFDGYFLLFCLAALPAKPWPITIAGVQPYFTVDVNDDGPLPPIKWASKTVLRISAEINVTDLPPARIDEAFELVFKYFSGSSISITEVQYWNNFFVIVLESDEIDMTKVPSNIGHCRCFDLFENEMNRPHPDKLAARKIPNATDTIVDNSVLVEDRTGERYLTVASHGFPHGSRIFHPYAGGRDIGHLVMEVSNTDIALVKLDENVRFTNETFEATSLRIPSRSRDRMGQGSVDVYGARIH</sequence>
<protein>
    <submittedName>
        <fullName evidence="1">Uncharacterized protein</fullName>
    </submittedName>
</protein>
<gene>
    <name evidence="1" type="ORF">ARAM_006516</name>
</gene>
<accession>A0A0F8WLM5</accession>
<dbReference type="EMBL" id="JZBS01004102">
    <property type="protein sequence ID" value="KKK12177.1"/>
    <property type="molecule type" value="Genomic_DNA"/>
</dbReference>
<dbReference type="Proteomes" id="UP000034291">
    <property type="component" value="Unassembled WGS sequence"/>
</dbReference>
<evidence type="ECO:0000313" key="1">
    <source>
        <dbReference type="EMBL" id="KKK12177.1"/>
    </source>
</evidence>
<keyword evidence="2" id="KW-1185">Reference proteome</keyword>
<name>A0A0F8WLM5_9EURO</name>
<dbReference type="STRING" id="308745.A0A0F8WLM5"/>
<organism evidence="1 2">
    <name type="scientific">Aspergillus rambellii</name>
    <dbReference type="NCBI Taxonomy" id="308745"/>
    <lineage>
        <taxon>Eukaryota</taxon>
        <taxon>Fungi</taxon>
        <taxon>Dikarya</taxon>
        <taxon>Ascomycota</taxon>
        <taxon>Pezizomycotina</taxon>
        <taxon>Eurotiomycetes</taxon>
        <taxon>Eurotiomycetidae</taxon>
        <taxon>Eurotiales</taxon>
        <taxon>Aspergillaceae</taxon>
        <taxon>Aspergillus</taxon>
        <taxon>Aspergillus subgen. Nidulantes</taxon>
    </lineage>
</organism>
<comment type="caution">
    <text evidence="1">The sequence shown here is derived from an EMBL/GenBank/DDBJ whole genome shotgun (WGS) entry which is preliminary data.</text>
</comment>
<proteinExistence type="predicted"/>
<evidence type="ECO:0000313" key="2">
    <source>
        <dbReference type="Proteomes" id="UP000034291"/>
    </source>
</evidence>
<dbReference type="AlphaFoldDB" id="A0A0F8WLM5"/>